<name>X6NE94_RETFI</name>
<gene>
    <name evidence="1" type="ORF">RFI_12868</name>
</gene>
<protein>
    <submittedName>
        <fullName evidence="1">DNA-binding protein</fullName>
    </submittedName>
</protein>
<dbReference type="EMBL" id="ASPP01009313">
    <property type="protein sequence ID" value="ETO24291.1"/>
    <property type="molecule type" value="Genomic_DNA"/>
</dbReference>
<proteinExistence type="predicted"/>
<organism evidence="1 2">
    <name type="scientific">Reticulomyxa filosa</name>
    <dbReference type="NCBI Taxonomy" id="46433"/>
    <lineage>
        <taxon>Eukaryota</taxon>
        <taxon>Sar</taxon>
        <taxon>Rhizaria</taxon>
        <taxon>Retaria</taxon>
        <taxon>Foraminifera</taxon>
        <taxon>Monothalamids</taxon>
        <taxon>Reticulomyxidae</taxon>
        <taxon>Reticulomyxa</taxon>
    </lineage>
</organism>
<evidence type="ECO:0000313" key="2">
    <source>
        <dbReference type="Proteomes" id="UP000023152"/>
    </source>
</evidence>
<keyword evidence="2" id="KW-1185">Reference proteome</keyword>
<accession>X6NE94</accession>
<sequence length="115" mass="12832">MAQEEAKLAQELAAKQALEQQKVATSQQQLADQQQQKQQELVQVTNSHKTNKKLIGNSIAYFNVKQAASGQIAGNVSEEQIKAMLEDASEKKQKSKITVNNLFYVHTIFFKLLVG</sequence>
<keyword evidence="1" id="KW-0238">DNA-binding</keyword>
<dbReference type="GO" id="GO:0003677">
    <property type="term" value="F:DNA binding"/>
    <property type="evidence" value="ECO:0007669"/>
    <property type="project" value="UniProtKB-KW"/>
</dbReference>
<evidence type="ECO:0000313" key="1">
    <source>
        <dbReference type="EMBL" id="ETO24291.1"/>
    </source>
</evidence>
<comment type="caution">
    <text evidence="1">The sequence shown here is derived from an EMBL/GenBank/DDBJ whole genome shotgun (WGS) entry which is preliminary data.</text>
</comment>
<dbReference type="Proteomes" id="UP000023152">
    <property type="component" value="Unassembled WGS sequence"/>
</dbReference>
<reference evidence="1 2" key="1">
    <citation type="journal article" date="2013" name="Curr. Biol.">
        <title>The Genome of the Foraminiferan Reticulomyxa filosa.</title>
        <authorList>
            <person name="Glockner G."/>
            <person name="Hulsmann N."/>
            <person name="Schleicher M."/>
            <person name="Noegel A.A."/>
            <person name="Eichinger L."/>
            <person name="Gallinger C."/>
            <person name="Pawlowski J."/>
            <person name="Sierra R."/>
            <person name="Euteneuer U."/>
            <person name="Pillet L."/>
            <person name="Moustafa A."/>
            <person name="Platzer M."/>
            <person name="Groth M."/>
            <person name="Szafranski K."/>
            <person name="Schliwa M."/>
        </authorList>
    </citation>
    <scope>NUCLEOTIDE SEQUENCE [LARGE SCALE GENOMIC DNA]</scope>
</reference>
<dbReference type="AlphaFoldDB" id="X6NE94"/>